<sequence>MSEPRLFPGLFLSVGAMKAGTTWLYAVLARHPALHFAMEKEIHYFYHRFVNPGQLSEAYRLREARNRYLFRFDPEKANIDVIRANLRWVGSYLERPVDDYWYRNLFHMRDGHAYACDFSNLHAQLPREAWPQTARKCDRLRVLFTMRDPVQRLWSHTKFHLQITGHLDKLDSWGPEEFNEFIRRPHIWVNAEYGVILRNLRAGLTPETLKVLFYEDLHADQRATLRGIEDFLGIPAFDYPQSVLDGRFTESVKHRMPVFFPDLVASDVRRICKEVAAEGYSIPAGWSAGLPVGA</sequence>
<gene>
    <name evidence="3" type="ORF">AB2B41_00035</name>
</gene>
<evidence type="ECO:0000256" key="1">
    <source>
        <dbReference type="ARBA" id="ARBA00022679"/>
    </source>
</evidence>
<feature type="transmembrane region" description="Helical" evidence="2">
    <location>
        <begin position="6"/>
        <end position="28"/>
    </location>
</feature>
<dbReference type="RefSeq" id="WP_367875678.1">
    <property type="nucleotide sequence ID" value="NZ_JBFNXX010000001.1"/>
</dbReference>
<dbReference type="InterPro" id="IPR027417">
    <property type="entry name" value="P-loop_NTPase"/>
</dbReference>
<keyword evidence="2" id="KW-1133">Transmembrane helix</keyword>
<dbReference type="PANTHER" id="PTHR10605">
    <property type="entry name" value="HEPARAN SULFATE SULFOTRANSFERASE"/>
    <property type="match status" value="1"/>
</dbReference>
<protein>
    <submittedName>
        <fullName evidence="3">Sulfotransferase</fullName>
        <ecNumber evidence="3">2.8.2.-</ecNumber>
    </submittedName>
</protein>
<dbReference type="SUPFAM" id="SSF52540">
    <property type="entry name" value="P-loop containing nucleoside triphosphate hydrolases"/>
    <property type="match status" value="1"/>
</dbReference>
<keyword evidence="1 3" id="KW-0808">Transferase</keyword>
<dbReference type="EMBL" id="JBFNXX010000001">
    <property type="protein sequence ID" value="MEW9917976.1"/>
    <property type="molecule type" value="Genomic_DNA"/>
</dbReference>
<proteinExistence type="predicted"/>
<dbReference type="Pfam" id="PF13469">
    <property type="entry name" value="Sulfotransfer_3"/>
    <property type="match status" value="1"/>
</dbReference>
<keyword evidence="2" id="KW-0472">Membrane</keyword>
<evidence type="ECO:0000313" key="3">
    <source>
        <dbReference type="EMBL" id="MEW9917976.1"/>
    </source>
</evidence>
<reference evidence="3 4" key="1">
    <citation type="submission" date="2024-07" db="EMBL/GenBank/DDBJ databases">
        <title>Marimonas sp.nov., isolated from tidal-flat sediment.</title>
        <authorList>
            <person name="Jayan J.N."/>
            <person name="Lee S.S."/>
        </authorList>
    </citation>
    <scope>NUCLEOTIDE SEQUENCE [LARGE SCALE GENOMIC DNA]</scope>
    <source>
        <strain evidence="3 4">MJW-29</strain>
    </source>
</reference>
<accession>A0ABV3RG75</accession>
<evidence type="ECO:0000313" key="4">
    <source>
        <dbReference type="Proteomes" id="UP001556098"/>
    </source>
</evidence>
<dbReference type="PANTHER" id="PTHR10605:SF56">
    <property type="entry name" value="BIFUNCTIONAL HEPARAN SULFATE N-DEACETYLASE_N-SULFOTRANSFERASE"/>
    <property type="match status" value="1"/>
</dbReference>
<keyword evidence="4" id="KW-1185">Reference proteome</keyword>
<dbReference type="Proteomes" id="UP001556098">
    <property type="component" value="Unassembled WGS sequence"/>
</dbReference>
<evidence type="ECO:0000256" key="2">
    <source>
        <dbReference type="SAM" id="Phobius"/>
    </source>
</evidence>
<keyword evidence="2" id="KW-0812">Transmembrane</keyword>
<dbReference type="InterPro" id="IPR037359">
    <property type="entry name" value="NST/OST"/>
</dbReference>
<dbReference type="EC" id="2.8.2.-" evidence="3"/>
<dbReference type="Gene3D" id="3.40.50.300">
    <property type="entry name" value="P-loop containing nucleotide triphosphate hydrolases"/>
    <property type="match status" value="1"/>
</dbReference>
<organism evidence="3 4">
    <name type="scientific">Sulfitobacter sediminis</name>
    <dbReference type="NCBI Taxonomy" id="3234186"/>
    <lineage>
        <taxon>Bacteria</taxon>
        <taxon>Pseudomonadati</taxon>
        <taxon>Pseudomonadota</taxon>
        <taxon>Alphaproteobacteria</taxon>
        <taxon>Rhodobacterales</taxon>
        <taxon>Roseobacteraceae</taxon>
        <taxon>Sulfitobacter</taxon>
    </lineage>
</organism>
<name>A0ABV3RG75_9RHOB</name>
<comment type="caution">
    <text evidence="3">The sequence shown here is derived from an EMBL/GenBank/DDBJ whole genome shotgun (WGS) entry which is preliminary data.</text>
</comment>
<dbReference type="GO" id="GO:0016740">
    <property type="term" value="F:transferase activity"/>
    <property type="evidence" value="ECO:0007669"/>
    <property type="project" value="UniProtKB-KW"/>
</dbReference>